<dbReference type="AlphaFoldDB" id="A0A5S9NIU0"/>
<feature type="DNA-binding region" description="H-T-H motif" evidence="4">
    <location>
        <begin position="31"/>
        <end position="50"/>
    </location>
</feature>
<dbReference type="Gene3D" id="1.10.357.10">
    <property type="entry name" value="Tetracycline Repressor, domain 2"/>
    <property type="match status" value="1"/>
</dbReference>
<evidence type="ECO:0000256" key="1">
    <source>
        <dbReference type="ARBA" id="ARBA00023015"/>
    </source>
</evidence>
<dbReference type="RefSeq" id="WP_159598130.1">
    <property type="nucleotide sequence ID" value="NZ_CACSAS010000001.1"/>
</dbReference>
<evidence type="ECO:0000256" key="2">
    <source>
        <dbReference type="ARBA" id="ARBA00023125"/>
    </source>
</evidence>
<evidence type="ECO:0000313" key="6">
    <source>
        <dbReference type="EMBL" id="CAA0089968.1"/>
    </source>
</evidence>
<dbReference type="SUPFAM" id="SSF46689">
    <property type="entry name" value="Homeodomain-like"/>
    <property type="match status" value="1"/>
</dbReference>
<keyword evidence="7" id="KW-1185">Reference proteome</keyword>
<protein>
    <recommendedName>
        <fullName evidence="5">HTH tetR-type domain-containing protein</fullName>
    </recommendedName>
</protein>
<evidence type="ECO:0000259" key="5">
    <source>
        <dbReference type="PROSITE" id="PS50977"/>
    </source>
</evidence>
<gene>
    <name evidence="6" type="ORF">STARVERO_01059</name>
</gene>
<dbReference type="Pfam" id="PF16925">
    <property type="entry name" value="TetR_C_13"/>
    <property type="match status" value="1"/>
</dbReference>
<dbReference type="Proteomes" id="UP000433050">
    <property type="component" value="Unassembled WGS sequence"/>
</dbReference>
<evidence type="ECO:0000256" key="4">
    <source>
        <dbReference type="PROSITE-ProRule" id="PRU00335"/>
    </source>
</evidence>
<dbReference type="PANTHER" id="PTHR47506">
    <property type="entry name" value="TRANSCRIPTIONAL REGULATORY PROTEIN"/>
    <property type="match status" value="1"/>
</dbReference>
<dbReference type="PRINTS" id="PR00455">
    <property type="entry name" value="HTHTETR"/>
</dbReference>
<name>A0A5S9NIU0_9HYPH</name>
<organism evidence="6 7">
    <name type="scientific">Starkeya nomas</name>
    <dbReference type="NCBI Taxonomy" id="2666134"/>
    <lineage>
        <taxon>Bacteria</taxon>
        <taxon>Pseudomonadati</taxon>
        <taxon>Pseudomonadota</taxon>
        <taxon>Alphaproteobacteria</taxon>
        <taxon>Hyphomicrobiales</taxon>
        <taxon>Xanthobacteraceae</taxon>
        <taxon>Starkeya</taxon>
    </lineage>
</organism>
<evidence type="ECO:0000313" key="7">
    <source>
        <dbReference type="Proteomes" id="UP000433050"/>
    </source>
</evidence>
<proteinExistence type="predicted"/>
<evidence type="ECO:0000256" key="3">
    <source>
        <dbReference type="ARBA" id="ARBA00023163"/>
    </source>
</evidence>
<dbReference type="InterPro" id="IPR009057">
    <property type="entry name" value="Homeodomain-like_sf"/>
</dbReference>
<dbReference type="SUPFAM" id="SSF48498">
    <property type="entry name" value="Tetracyclin repressor-like, C-terminal domain"/>
    <property type="match status" value="1"/>
</dbReference>
<dbReference type="PROSITE" id="PS50977">
    <property type="entry name" value="HTH_TETR_2"/>
    <property type="match status" value="1"/>
</dbReference>
<reference evidence="6 7" key="1">
    <citation type="submission" date="2019-12" db="EMBL/GenBank/DDBJ databases">
        <authorList>
            <person name="Reyes-Prieto M."/>
        </authorList>
    </citation>
    <scope>NUCLEOTIDE SEQUENCE [LARGE SCALE GENOMIC DNA]</scope>
    <source>
        <strain evidence="6">HF14-78462</strain>
    </source>
</reference>
<keyword evidence="1" id="KW-0805">Transcription regulation</keyword>
<dbReference type="GO" id="GO:0003677">
    <property type="term" value="F:DNA binding"/>
    <property type="evidence" value="ECO:0007669"/>
    <property type="project" value="UniProtKB-UniRule"/>
</dbReference>
<dbReference type="PANTHER" id="PTHR47506:SF1">
    <property type="entry name" value="HTH-TYPE TRANSCRIPTIONAL REGULATOR YJDC"/>
    <property type="match status" value="1"/>
</dbReference>
<feature type="domain" description="HTH tetR-type" evidence="5">
    <location>
        <begin position="8"/>
        <end position="68"/>
    </location>
</feature>
<dbReference type="InterPro" id="IPR001647">
    <property type="entry name" value="HTH_TetR"/>
</dbReference>
<dbReference type="InterPro" id="IPR011075">
    <property type="entry name" value="TetR_C"/>
</dbReference>
<keyword evidence="2 4" id="KW-0238">DNA-binding</keyword>
<keyword evidence="3" id="KW-0804">Transcription</keyword>
<dbReference type="Pfam" id="PF00440">
    <property type="entry name" value="TetR_N"/>
    <property type="match status" value="1"/>
</dbReference>
<sequence>MLDQSRHTSPEAKLLSAARRLFCNEGIHATGVARIIKEAGVARKTLYDRYGSKDNLLRAVFAAEADMWFHWFDHDIPSRGKEPLARILSLFDLLEHWFASSEFFGCVFINAVAEHEKRNGWIRDIAVAHRDSINARLRELAVAAGARDPDELTEKMGLVVDGAIVNAMVTGDPRIAAIAKAATGDILARALGFDARRNDCE</sequence>
<accession>A0A5S9NIU0</accession>
<dbReference type="InterPro" id="IPR036271">
    <property type="entry name" value="Tet_transcr_reg_TetR-rel_C_sf"/>
</dbReference>
<dbReference type="EMBL" id="CACSAS010000001">
    <property type="protein sequence ID" value="CAA0089968.1"/>
    <property type="molecule type" value="Genomic_DNA"/>
</dbReference>